<name>A0A2W7I5Y2_9PROT</name>
<keyword evidence="1" id="KW-0472">Membrane</keyword>
<accession>A0A2W7I5Y2</accession>
<comment type="caution">
    <text evidence="2">The sequence shown here is derived from an EMBL/GenBank/DDBJ whole genome shotgun (WGS) entry which is preliminary data.</text>
</comment>
<dbReference type="Proteomes" id="UP000249688">
    <property type="component" value="Unassembled WGS sequence"/>
</dbReference>
<proteinExistence type="predicted"/>
<feature type="transmembrane region" description="Helical" evidence="1">
    <location>
        <begin position="51"/>
        <end position="79"/>
    </location>
</feature>
<feature type="transmembrane region" description="Helical" evidence="1">
    <location>
        <begin position="18"/>
        <end position="39"/>
    </location>
</feature>
<protein>
    <submittedName>
        <fullName evidence="2">Uncharacterized protein</fullName>
    </submittedName>
</protein>
<keyword evidence="1" id="KW-1133">Transmembrane helix</keyword>
<evidence type="ECO:0000256" key="1">
    <source>
        <dbReference type="SAM" id="Phobius"/>
    </source>
</evidence>
<feature type="transmembrane region" description="Helical" evidence="1">
    <location>
        <begin position="234"/>
        <end position="254"/>
    </location>
</feature>
<evidence type="ECO:0000313" key="2">
    <source>
        <dbReference type="EMBL" id="PZW42281.1"/>
    </source>
</evidence>
<dbReference type="EMBL" id="QKYU01000018">
    <property type="protein sequence ID" value="PZW42281.1"/>
    <property type="molecule type" value="Genomic_DNA"/>
</dbReference>
<dbReference type="AlphaFoldDB" id="A0A2W7I5Y2"/>
<feature type="transmembrane region" description="Helical" evidence="1">
    <location>
        <begin position="166"/>
        <end position="188"/>
    </location>
</feature>
<sequence length="304" mass="30839">MSTVALPSPGSLVNDPRWLAAGAGGFASAALAMWAFRGLPLGPALLWLSPMPLFLAGFGFGLPSLLGAVVVAALGLALLGGTIPVAVYAAAFAIPAMLVVATGLRQGRFTASVPMALLGAYPALCILVAEGLLADSGGLEVVLTALVKVGIDRMGMEASEALVADIVPVMAAAVGFWLSVAMLVNGIGAQRFLARRGLALVPNPGLATTRLPFAYPVLPAIALAAALLDGFGGTTLSLLIILLLPMLLRGLGVIHTRSRGRKGGGLMLGAIYVALAIFSLPTAIFLVGLALFDHFAARPARGTT</sequence>
<gene>
    <name evidence="2" type="ORF">C8P66_11867</name>
</gene>
<keyword evidence="1" id="KW-0812">Transmembrane</keyword>
<feature type="transmembrane region" description="Helical" evidence="1">
    <location>
        <begin position="266"/>
        <end position="292"/>
    </location>
</feature>
<feature type="transmembrane region" description="Helical" evidence="1">
    <location>
        <begin position="209"/>
        <end position="228"/>
    </location>
</feature>
<organism evidence="2 3">
    <name type="scientific">Humitalea rosea</name>
    <dbReference type="NCBI Taxonomy" id="990373"/>
    <lineage>
        <taxon>Bacteria</taxon>
        <taxon>Pseudomonadati</taxon>
        <taxon>Pseudomonadota</taxon>
        <taxon>Alphaproteobacteria</taxon>
        <taxon>Acetobacterales</taxon>
        <taxon>Roseomonadaceae</taxon>
        <taxon>Humitalea</taxon>
    </lineage>
</organism>
<evidence type="ECO:0000313" key="3">
    <source>
        <dbReference type="Proteomes" id="UP000249688"/>
    </source>
</evidence>
<feature type="transmembrane region" description="Helical" evidence="1">
    <location>
        <begin position="85"/>
        <end position="104"/>
    </location>
</feature>
<feature type="transmembrane region" description="Helical" evidence="1">
    <location>
        <begin position="116"/>
        <end position="134"/>
    </location>
</feature>
<reference evidence="2 3" key="1">
    <citation type="submission" date="2018-06" db="EMBL/GenBank/DDBJ databases">
        <title>Genomic Encyclopedia of Archaeal and Bacterial Type Strains, Phase II (KMG-II): from individual species to whole genera.</title>
        <authorList>
            <person name="Goeker M."/>
        </authorList>
    </citation>
    <scope>NUCLEOTIDE SEQUENCE [LARGE SCALE GENOMIC DNA]</scope>
    <source>
        <strain evidence="2 3">DSM 24525</strain>
    </source>
</reference>
<keyword evidence="3" id="KW-1185">Reference proteome</keyword>